<sequence length="107" mass="12074">MSPTLARRAAPGGQGYSKVDRRRGKLTKNDTDALQEKVRNLDTIVTTLRQGSDQEAVILLQRIRATISPSLLQLALPDGHVIDDRHESSQKVVEFNTQMYRVYLNQL</sequence>
<gene>
    <name evidence="2" type="ORF">H2200_008117</name>
</gene>
<proteinExistence type="predicted"/>
<evidence type="ECO:0000313" key="3">
    <source>
        <dbReference type="Proteomes" id="UP001172673"/>
    </source>
</evidence>
<evidence type="ECO:0000256" key="1">
    <source>
        <dbReference type="SAM" id="MobiDB-lite"/>
    </source>
</evidence>
<protein>
    <submittedName>
        <fullName evidence="2">Uncharacterized protein</fullName>
    </submittedName>
</protein>
<reference evidence="2" key="1">
    <citation type="submission" date="2022-10" db="EMBL/GenBank/DDBJ databases">
        <title>Culturing micro-colonial fungi from biological soil crusts in the Mojave desert and describing Neophaeococcomyces mojavensis, and introducing the new genera and species Taxawa tesnikishii.</title>
        <authorList>
            <person name="Kurbessoian T."/>
            <person name="Stajich J.E."/>
        </authorList>
    </citation>
    <scope>NUCLEOTIDE SEQUENCE</scope>
    <source>
        <strain evidence="2">TK_41</strain>
    </source>
</reference>
<keyword evidence="3" id="KW-1185">Reference proteome</keyword>
<name>A0AA39CG60_9EURO</name>
<organism evidence="2 3">
    <name type="scientific">Cladophialophora chaetospira</name>
    <dbReference type="NCBI Taxonomy" id="386627"/>
    <lineage>
        <taxon>Eukaryota</taxon>
        <taxon>Fungi</taxon>
        <taxon>Dikarya</taxon>
        <taxon>Ascomycota</taxon>
        <taxon>Pezizomycotina</taxon>
        <taxon>Eurotiomycetes</taxon>
        <taxon>Chaetothyriomycetidae</taxon>
        <taxon>Chaetothyriales</taxon>
        <taxon>Herpotrichiellaceae</taxon>
        <taxon>Cladophialophora</taxon>
    </lineage>
</organism>
<dbReference type="AlphaFoldDB" id="A0AA39CG60"/>
<evidence type="ECO:0000313" key="2">
    <source>
        <dbReference type="EMBL" id="KAJ9607045.1"/>
    </source>
</evidence>
<accession>A0AA39CG60</accession>
<dbReference type="EMBL" id="JAPDRK010000012">
    <property type="protein sequence ID" value="KAJ9607045.1"/>
    <property type="molecule type" value="Genomic_DNA"/>
</dbReference>
<feature type="region of interest" description="Disordered" evidence="1">
    <location>
        <begin position="1"/>
        <end position="32"/>
    </location>
</feature>
<dbReference type="Proteomes" id="UP001172673">
    <property type="component" value="Unassembled WGS sequence"/>
</dbReference>
<comment type="caution">
    <text evidence="2">The sequence shown here is derived from an EMBL/GenBank/DDBJ whole genome shotgun (WGS) entry which is preliminary data.</text>
</comment>